<name>A0A3E5E6S2_9BACT</name>
<keyword evidence="1" id="KW-0732">Signal</keyword>
<comment type="caution">
    <text evidence="2">The sequence shown here is derived from an EMBL/GenBank/DDBJ whole genome shotgun (WGS) entry which is preliminary data.</text>
</comment>
<dbReference type="EMBL" id="QRVA01000022">
    <property type="protein sequence ID" value="RGS14862.1"/>
    <property type="molecule type" value="Genomic_DNA"/>
</dbReference>
<protein>
    <recommendedName>
        <fullName evidence="4">DUF3868 domain-containing protein</fullName>
    </recommendedName>
</protein>
<sequence>MRYIILLFALTLSIAKASAQDVLNEVLRTSDAILNDTTKSMDERRTALFKFDAMTYMRSKILPPYVMLDKNLSKDTLNVKVRYLNEQAYAMSVYITLYQRRLKEASNKNKPLVTQFFKQATIDHKAFKDADTEFTLAYYNTPDVPTPFCLDCDWVSTLAFIRSIDWSKL</sequence>
<organism evidence="2 3">
    <name type="scientific">Segatella copri</name>
    <dbReference type="NCBI Taxonomy" id="165179"/>
    <lineage>
        <taxon>Bacteria</taxon>
        <taxon>Pseudomonadati</taxon>
        <taxon>Bacteroidota</taxon>
        <taxon>Bacteroidia</taxon>
        <taxon>Bacteroidales</taxon>
        <taxon>Prevotellaceae</taxon>
        <taxon>Segatella</taxon>
    </lineage>
</organism>
<gene>
    <name evidence="2" type="ORF">DWY11_09450</name>
</gene>
<evidence type="ECO:0000256" key="1">
    <source>
        <dbReference type="SAM" id="SignalP"/>
    </source>
</evidence>
<reference evidence="2 3" key="1">
    <citation type="submission" date="2018-08" db="EMBL/GenBank/DDBJ databases">
        <title>A genome reference for cultivated species of the human gut microbiota.</title>
        <authorList>
            <person name="Zou Y."/>
            <person name="Xue W."/>
            <person name="Luo G."/>
        </authorList>
    </citation>
    <scope>NUCLEOTIDE SEQUENCE [LARGE SCALE GENOMIC DNA]</scope>
    <source>
        <strain evidence="2 3">AF24-12</strain>
    </source>
</reference>
<proteinExistence type="predicted"/>
<evidence type="ECO:0008006" key="4">
    <source>
        <dbReference type="Google" id="ProtNLM"/>
    </source>
</evidence>
<accession>A0A3E5E6S2</accession>
<evidence type="ECO:0000313" key="2">
    <source>
        <dbReference type="EMBL" id="RGS14862.1"/>
    </source>
</evidence>
<feature type="chain" id="PRO_5043182929" description="DUF3868 domain-containing protein" evidence="1">
    <location>
        <begin position="20"/>
        <end position="169"/>
    </location>
</feature>
<evidence type="ECO:0000313" key="3">
    <source>
        <dbReference type="Proteomes" id="UP000283872"/>
    </source>
</evidence>
<dbReference type="Proteomes" id="UP000283872">
    <property type="component" value="Unassembled WGS sequence"/>
</dbReference>
<dbReference type="RefSeq" id="WP_117586527.1">
    <property type="nucleotide sequence ID" value="NZ_QRVA01000022.1"/>
</dbReference>
<feature type="signal peptide" evidence="1">
    <location>
        <begin position="1"/>
        <end position="19"/>
    </location>
</feature>
<dbReference type="AlphaFoldDB" id="A0A3E5E6S2"/>